<comment type="caution">
    <text evidence="2">The sequence shown here is derived from an EMBL/GenBank/DDBJ whole genome shotgun (WGS) entry which is preliminary data.</text>
</comment>
<evidence type="ECO:0000256" key="1">
    <source>
        <dbReference type="SAM" id="MobiDB-lite"/>
    </source>
</evidence>
<evidence type="ECO:0000313" key="3">
    <source>
        <dbReference type="Proteomes" id="UP000789342"/>
    </source>
</evidence>
<gene>
    <name evidence="2" type="ORF">AMORRO_LOCUS10659</name>
</gene>
<dbReference type="Gene3D" id="3.40.50.1820">
    <property type="entry name" value="alpha/beta hydrolase"/>
    <property type="match status" value="1"/>
</dbReference>
<protein>
    <submittedName>
        <fullName evidence="2">1897_t:CDS:1</fullName>
    </submittedName>
</protein>
<sequence length="388" mass="43557">NIKRGSWIRKSLEPCQAPDVSESSSDVKMIASPLSPIASPQNEEKKLTSDTSEIDPFSNPLISPLHTPQDLLAKFPPLFISYGGREIFKDDIEMFCRRCVNSKNLEKLRTKGTENENNNEEGNEFSVDEMIRAMENDMNETNPDVVIECDKDMVHSYPMLLGVFGKRSKKTLKNIAVFLNTRIPTSSLQPILLTKPLSGPSNHVNTNRNLASLSDNQKSSKSANNGLQTSIGNFLRKKRSPTISKVEAMENLNLDVVEKKSQTNNNIPVTKLITKQIPTRYPTFPSSRWSGEIILPVASSSSIFIPYSYPGPDLLNNLSSQNGHKRFVYKRSHSENEIIQRSINPKQNNISLTDSSKINIWSHTNTRGDRMPNSRISPAFRPISVVEE</sequence>
<dbReference type="AlphaFoldDB" id="A0A9N9E795"/>
<organism evidence="2 3">
    <name type="scientific">Acaulospora morrowiae</name>
    <dbReference type="NCBI Taxonomy" id="94023"/>
    <lineage>
        <taxon>Eukaryota</taxon>
        <taxon>Fungi</taxon>
        <taxon>Fungi incertae sedis</taxon>
        <taxon>Mucoromycota</taxon>
        <taxon>Glomeromycotina</taxon>
        <taxon>Glomeromycetes</taxon>
        <taxon>Diversisporales</taxon>
        <taxon>Acaulosporaceae</taxon>
        <taxon>Acaulospora</taxon>
    </lineage>
</organism>
<dbReference type="InterPro" id="IPR029058">
    <property type="entry name" value="AB_hydrolase_fold"/>
</dbReference>
<accession>A0A9N9E795</accession>
<proteinExistence type="predicted"/>
<keyword evidence="3" id="KW-1185">Reference proteome</keyword>
<dbReference type="OrthoDB" id="408631at2759"/>
<dbReference type="Proteomes" id="UP000789342">
    <property type="component" value="Unassembled WGS sequence"/>
</dbReference>
<evidence type="ECO:0000313" key="2">
    <source>
        <dbReference type="EMBL" id="CAG8666925.1"/>
    </source>
</evidence>
<reference evidence="2" key="1">
    <citation type="submission" date="2021-06" db="EMBL/GenBank/DDBJ databases">
        <authorList>
            <person name="Kallberg Y."/>
            <person name="Tangrot J."/>
            <person name="Rosling A."/>
        </authorList>
    </citation>
    <scope>NUCLEOTIDE SEQUENCE</scope>
    <source>
        <strain evidence="2">CL551</strain>
    </source>
</reference>
<feature type="region of interest" description="Disordered" evidence="1">
    <location>
        <begin position="14"/>
        <end position="53"/>
    </location>
</feature>
<name>A0A9N9E795_9GLOM</name>
<dbReference type="EMBL" id="CAJVPV010012039">
    <property type="protein sequence ID" value="CAG8666925.1"/>
    <property type="molecule type" value="Genomic_DNA"/>
</dbReference>
<feature type="non-terminal residue" evidence="2">
    <location>
        <position position="388"/>
    </location>
</feature>